<feature type="coiled-coil region" evidence="1">
    <location>
        <begin position="242"/>
        <end position="318"/>
    </location>
</feature>
<evidence type="ECO:0000313" key="5">
    <source>
        <dbReference type="EMBL" id="SUB77348.1"/>
    </source>
</evidence>
<dbReference type="Proteomes" id="UP000254263">
    <property type="component" value="Unassembled WGS sequence"/>
</dbReference>
<accession>A0A379DG24</accession>
<keyword evidence="2" id="KW-0732">Signal</keyword>
<evidence type="ECO:0000256" key="2">
    <source>
        <dbReference type="SAM" id="SignalP"/>
    </source>
</evidence>
<name>A0A379DG24_9PORP</name>
<dbReference type="InterPro" id="IPR008490">
    <property type="entry name" value="Transposase_InsH_N"/>
</dbReference>
<feature type="domain" description="Transposase DDE" evidence="4">
    <location>
        <begin position="472"/>
        <end position="597"/>
    </location>
</feature>
<dbReference type="Pfam" id="PF05598">
    <property type="entry name" value="DUF772"/>
    <property type="match status" value="1"/>
</dbReference>
<gene>
    <name evidence="5" type="ORF">NCTC13100_00469</name>
</gene>
<dbReference type="AlphaFoldDB" id="A0A379DG24"/>
<feature type="signal peptide" evidence="2">
    <location>
        <begin position="1"/>
        <end position="27"/>
    </location>
</feature>
<dbReference type="PANTHER" id="PTHR33408:SF2">
    <property type="entry name" value="TRANSPOSASE DDE DOMAIN-CONTAINING PROTEIN"/>
    <property type="match status" value="1"/>
</dbReference>
<reference evidence="5 6" key="1">
    <citation type="submission" date="2018-06" db="EMBL/GenBank/DDBJ databases">
        <authorList>
            <consortium name="Pathogen Informatics"/>
            <person name="Doyle S."/>
        </authorList>
    </citation>
    <scope>NUCLEOTIDE SEQUENCE [LARGE SCALE GENOMIC DNA]</scope>
    <source>
        <strain evidence="5 6">NCTC13100</strain>
    </source>
</reference>
<sequence>MRKLRRCLRHSASVTYFSTLPSTFSLSALYFAHDDASKKGAVSKFIFGAASFFYSSSNDKAPTFTSQGFVRSLSLSNLANINYLMNTKLHFRPYISDPILLFPAELGQDIDANDPVRLVNSIVDSLNLESIQGLYRVRGRSAYHPRMMLKVLLYAYMNNVYSCRKIEQTLRRDIHYIWLSGYEKPDFATINRFRNRMKTEINKLFTQLVLLLSDRGFLSLDVSYIDGTKLESKANKYTFVWRKSVEGNKARLEEKIKVLLEQVDDVIAQDQESLEEVVELSPELLGEIAQELNASLEVKQAEAKSKEEKAEVRRRKRQLKGLNEHRAKLAHYNARLERIGTRNSMSKTDPDATFMRMKEDAMNNGQTKPGYNLQIATNEQFITAFDFFPNPTDTLTLPAFLSSIQERYGHYPQTVVADAGYGSEENYHLMQQLDCQAYVKYNRFHLEQRPRHKLNPFHPDHLFYNVESDFYVCPMGQRMRRIGTRHQTNERGFTSLLARYRAENCTDCPLRGLCFKAKGNRIIEVNHRLNAYKAQARDRLTSEQGLEHRKRRCIEPEAVFAQFKANMGYRRFRHMGLEQVKMDFAFLAMAFNLKKLCAKVARKAKNTPKRPISTLNLGLMRFHLLEKHKNIPQRLKPVA</sequence>
<organism evidence="5 6">
    <name type="scientific">Porphyromonas macacae</name>
    <dbReference type="NCBI Taxonomy" id="28115"/>
    <lineage>
        <taxon>Bacteria</taxon>
        <taxon>Pseudomonadati</taxon>
        <taxon>Bacteroidota</taxon>
        <taxon>Bacteroidia</taxon>
        <taxon>Bacteroidales</taxon>
        <taxon>Porphyromonadaceae</taxon>
        <taxon>Porphyromonas</taxon>
    </lineage>
</organism>
<dbReference type="NCBIfam" id="NF033551">
    <property type="entry name" value="transpos_IS1182"/>
    <property type="match status" value="1"/>
</dbReference>
<dbReference type="EMBL" id="UGTI01000001">
    <property type="protein sequence ID" value="SUB77348.1"/>
    <property type="molecule type" value="Genomic_DNA"/>
</dbReference>
<evidence type="ECO:0000259" key="4">
    <source>
        <dbReference type="Pfam" id="PF13751"/>
    </source>
</evidence>
<feature type="domain" description="Transposase InsH N-terminal" evidence="3">
    <location>
        <begin position="106"/>
        <end position="196"/>
    </location>
</feature>
<dbReference type="InterPro" id="IPR047629">
    <property type="entry name" value="IS1182_transpos"/>
</dbReference>
<protein>
    <submittedName>
        <fullName evidence="5">Transposase domain (DUF772)</fullName>
    </submittedName>
</protein>
<feature type="chain" id="PRO_5017070533" evidence="2">
    <location>
        <begin position="28"/>
        <end position="639"/>
    </location>
</feature>
<dbReference type="Pfam" id="PF13751">
    <property type="entry name" value="DDE_Tnp_1_6"/>
    <property type="match status" value="1"/>
</dbReference>
<dbReference type="InterPro" id="IPR025668">
    <property type="entry name" value="Tnp_DDE_dom"/>
</dbReference>
<evidence type="ECO:0000259" key="3">
    <source>
        <dbReference type="Pfam" id="PF05598"/>
    </source>
</evidence>
<proteinExistence type="predicted"/>
<dbReference type="PANTHER" id="PTHR33408">
    <property type="entry name" value="TRANSPOSASE"/>
    <property type="match status" value="1"/>
</dbReference>
<evidence type="ECO:0000313" key="6">
    <source>
        <dbReference type="Proteomes" id="UP000254263"/>
    </source>
</evidence>
<keyword evidence="1" id="KW-0175">Coiled coil</keyword>
<evidence type="ECO:0000256" key="1">
    <source>
        <dbReference type="SAM" id="Coils"/>
    </source>
</evidence>